<keyword evidence="1" id="KW-0812">Transmembrane</keyword>
<keyword evidence="1" id="KW-0472">Membrane</keyword>
<evidence type="ECO:0000256" key="1">
    <source>
        <dbReference type="SAM" id="Phobius"/>
    </source>
</evidence>
<sequence>MPKPCLDIKFINDFNKAKDFSLSFPLFIIIIIMKMYVGKTMVLNGRIIL</sequence>
<proteinExistence type="predicted"/>
<accession>A0A2N1M242</accession>
<dbReference type="EMBL" id="LLXL01007008">
    <property type="protein sequence ID" value="PKK55705.1"/>
    <property type="molecule type" value="Genomic_DNA"/>
</dbReference>
<feature type="transmembrane region" description="Helical" evidence="1">
    <location>
        <begin position="20"/>
        <end position="37"/>
    </location>
</feature>
<gene>
    <name evidence="2" type="ORF">RhiirC2_801710</name>
</gene>
<name>A0A2N1M242_9GLOM</name>
<dbReference type="Proteomes" id="UP000233469">
    <property type="component" value="Unassembled WGS sequence"/>
</dbReference>
<organism evidence="2 3">
    <name type="scientific">Rhizophagus irregularis</name>
    <dbReference type="NCBI Taxonomy" id="588596"/>
    <lineage>
        <taxon>Eukaryota</taxon>
        <taxon>Fungi</taxon>
        <taxon>Fungi incertae sedis</taxon>
        <taxon>Mucoromycota</taxon>
        <taxon>Glomeromycotina</taxon>
        <taxon>Glomeromycetes</taxon>
        <taxon>Glomerales</taxon>
        <taxon>Glomeraceae</taxon>
        <taxon>Rhizophagus</taxon>
    </lineage>
</organism>
<reference evidence="2 3" key="2">
    <citation type="submission" date="2017-10" db="EMBL/GenBank/DDBJ databases">
        <title>Extensive intraspecific genome diversity in a model arbuscular mycorrhizal fungus.</title>
        <authorList>
            <person name="Chen E.C.H."/>
            <person name="Morin E."/>
            <person name="Baudet D."/>
            <person name="Noel J."/>
            <person name="Ndikumana S."/>
            <person name="Charron P."/>
            <person name="St-Onge C."/>
            <person name="Giorgi J."/>
            <person name="Grigoriev I.V."/>
            <person name="Roux C."/>
            <person name="Martin F.M."/>
            <person name="Corradi N."/>
        </authorList>
    </citation>
    <scope>NUCLEOTIDE SEQUENCE [LARGE SCALE GENOMIC DNA]</scope>
    <source>
        <strain evidence="2 3">C2</strain>
    </source>
</reference>
<reference evidence="2 3" key="1">
    <citation type="submission" date="2016-04" db="EMBL/GenBank/DDBJ databases">
        <title>Genome analyses suggest a sexual origin of heterokaryosis in a supposedly ancient asexual fungus.</title>
        <authorList>
            <person name="Ropars J."/>
            <person name="Sedzielewska K."/>
            <person name="Noel J."/>
            <person name="Charron P."/>
            <person name="Farinelli L."/>
            <person name="Marton T."/>
            <person name="Kruger M."/>
            <person name="Pelin A."/>
            <person name="Brachmann A."/>
            <person name="Corradi N."/>
        </authorList>
    </citation>
    <scope>NUCLEOTIDE SEQUENCE [LARGE SCALE GENOMIC DNA]</scope>
    <source>
        <strain evidence="2 3">C2</strain>
    </source>
</reference>
<protein>
    <submittedName>
        <fullName evidence="2">Uncharacterized protein</fullName>
    </submittedName>
</protein>
<evidence type="ECO:0000313" key="3">
    <source>
        <dbReference type="Proteomes" id="UP000233469"/>
    </source>
</evidence>
<evidence type="ECO:0000313" key="2">
    <source>
        <dbReference type="EMBL" id="PKK55705.1"/>
    </source>
</evidence>
<dbReference type="AlphaFoldDB" id="A0A2N1M242"/>
<keyword evidence="1" id="KW-1133">Transmembrane helix</keyword>
<comment type="caution">
    <text evidence="2">The sequence shown here is derived from an EMBL/GenBank/DDBJ whole genome shotgun (WGS) entry which is preliminary data.</text>
</comment>